<accession>A0A5J6LE57</accession>
<name>A0A5J6LE57_9GAMM</name>
<dbReference type="RefSeq" id="WP_151055932.1">
    <property type="nucleotide sequence ID" value="NZ_CP044222.1"/>
</dbReference>
<keyword evidence="3" id="KW-1185">Reference proteome</keyword>
<gene>
    <name evidence="2" type="ORF">F5I99_10885</name>
</gene>
<evidence type="ECO:0000256" key="1">
    <source>
        <dbReference type="SAM" id="MobiDB-lite"/>
    </source>
</evidence>
<organism evidence="2 3">
    <name type="scientific">Nitrincola iocasae</name>
    <dbReference type="NCBI Taxonomy" id="2614693"/>
    <lineage>
        <taxon>Bacteria</taxon>
        <taxon>Pseudomonadati</taxon>
        <taxon>Pseudomonadota</taxon>
        <taxon>Gammaproteobacteria</taxon>
        <taxon>Oceanospirillales</taxon>
        <taxon>Oceanospirillaceae</taxon>
        <taxon>Nitrincola</taxon>
    </lineage>
</organism>
<feature type="region of interest" description="Disordered" evidence="1">
    <location>
        <begin position="225"/>
        <end position="246"/>
    </location>
</feature>
<dbReference type="AlphaFoldDB" id="A0A5J6LE57"/>
<dbReference type="Proteomes" id="UP000325606">
    <property type="component" value="Chromosome"/>
</dbReference>
<protein>
    <submittedName>
        <fullName evidence="2">Uncharacterized protein</fullName>
    </submittedName>
</protein>
<dbReference type="KEGG" id="nik:F5I99_10885"/>
<reference evidence="2 3" key="1">
    <citation type="submission" date="2019-09" db="EMBL/GenBank/DDBJ databases">
        <title>Nitrincola iocasae sp. nov., a bacterium isolated from the sediment collected at a cold seep field in South China Sea.</title>
        <authorList>
            <person name="Zhang H."/>
            <person name="Wang H."/>
            <person name="Li C."/>
        </authorList>
    </citation>
    <scope>NUCLEOTIDE SEQUENCE [LARGE SCALE GENOMIC DNA]</scope>
    <source>
        <strain evidence="2 3">KXZD1103</strain>
    </source>
</reference>
<evidence type="ECO:0000313" key="3">
    <source>
        <dbReference type="Proteomes" id="UP000325606"/>
    </source>
</evidence>
<dbReference type="EMBL" id="CP044222">
    <property type="protein sequence ID" value="QEW06974.1"/>
    <property type="molecule type" value="Genomic_DNA"/>
</dbReference>
<sequence>MAIQQPYKIGLSGFGQSEQTMLELFFNSRHQKVFDLTQPDKADVLLVDLSGTTGEMQYLKLLRQHPACAGLPGIALTEGGDVPQGFIELKRPLTLNGLSAELENLTRLLQRDDPVAPVASDRDTVFAEWQARKQAGLDAMRKWNKGKQLSDSGKTLFPLDRHGVQEVISKAHLVMAHRRHENTEKTTPTAAVNEPTEAIDTRVAETPVAAKPGMKPAVEQITEKVEEKRPDQDSTNDYCGHLPDQDLNEPSGLRRVRFNMESSLLPWVVLAVKTGRQSKQAQQVSGLPGVLIYLPEADCFYCDLDADLLLHMARARFGLDELFLTRLEPSTYVLGESSRHIAAEQLLWKLALLTSRGRIPETIDLNKPVQLIRKPDFSVFELTPHARTLAELWFSKRLSPRQMLSELAVPQRYVFTFLVAADAVGFFNP</sequence>
<proteinExistence type="predicted"/>
<evidence type="ECO:0000313" key="2">
    <source>
        <dbReference type="EMBL" id="QEW06974.1"/>
    </source>
</evidence>